<evidence type="ECO:0000313" key="1">
    <source>
        <dbReference type="EMBL" id="EKX46772.1"/>
    </source>
</evidence>
<reference evidence="3" key="2">
    <citation type="submission" date="2012-11" db="EMBL/GenBank/DDBJ databases">
        <authorList>
            <person name="Kuo A."/>
            <person name="Curtis B.A."/>
            <person name="Tanifuji G."/>
            <person name="Burki F."/>
            <person name="Gruber A."/>
            <person name="Irimia M."/>
            <person name="Maruyama S."/>
            <person name="Arias M.C."/>
            <person name="Ball S.G."/>
            <person name="Gile G.H."/>
            <person name="Hirakawa Y."/>
            <person name="Hopkins J.F."/>
            <person name="Rensing S.A."/>
            <person name="Schmutz J."/>
            <person name="Symeonidi A."/>
            <person name="Elias M."/>
            <person name="Eveleigh R.J."/>
            <person name="Herman E.K."/>
            <person name="Klute M.J."/>
            <person name="Nakayama T."/>
            <person name="Obornik M."/>
            <person name="Reyes-Prieto A."/>
            <person name="Armbrust E.V."/>
            <person name="Aves S.J."/>
            <person name="Beiko R.G."/>
            <person name="Coutinho P."/>
            <person name="Dacks J.B."/>
            <person name="Durnford D.G."/>
            <person name="Fast N.M."/>
            <person name="Green B.R."/>
            <person name="Grisdale C."/>
            <person name="Hempe F."/>
            <person name="Henrissat B."/>
            <person name="Hoppner M.P."/>
            <person name="Ishida K.-I."/>
            <person name="Kim E."/>
            <person name="Koreny L."/>
            <person name="Kroth P.G."/>
            <person name="Liu Y."/>
            <person name="Malik S.-B."/>
            <person name="Maier U.G."/>
            <person name="McRose D."/>
            <person name="Mock T."/>
            <person name="Neilson J.A."/>
            <person name="Onodera N.T."/>
            <person name="Poole A.M."/>
            <person name="Pritham E.J."/>
            <person name="Richards T.A."/>
            <person name="Rocap G."/>
            <person name="Roy S.W."/>
            <person name="Sarai C."/>
            <person name="Schaack S."/>
            <person name="Shirato S."/>
            <person name="Slamovits C.H."/>
            <person name="Spencer D.F."/>
            <person name="Suzuki S."/>
            <person name="Worden A.Z."/>
            <person name="Zauner S."/>
            <person name="Barry K."/>
            <person name="Bell C."/>
            <person name="Bharti A.K."/>
            <person name="Crow J.A."/>
            <person name="Grimwood J."/>
            <person name="Kramer R."/>
            <person name="Lindquist E."/>
            <person name="Lucas S."/>
            <person name="Salamov A."/>
            <person name="McFadden G.I."/>
            <person name="Lane C.E."/>
            <person name="Keeling P.J."/>
            <person name="Gray M.W."/>
            <person name="Grigoriev I.V."/>
            <person name="Archibald J.M."/>
        </authorList>
    </citation>
    <scope>NUCLEOTIDE SEQUENCE</scope>
    <source>
        <strain evidence="3">CCMP2712</strain>
    </source>
</reference>
<name>L1JER1_GUITC</name>
<organism evidence="1">
    <name type="scientific">Guillardia theta (strain CCMP2712)</name>
    <name type="common">Cryptophyte</name>
    <dbReference type="NCBI Taxonomy" id="905079"/>
    <lineage>
        <taxon>Eukaryota</taxon>
        <taxon>Cryptophyceae</taxon>
        <taxon>Pyrenomonadales</taxon>
        <taxon>Geminigeraceae</taxon>
        <taxon>Guillardia</taxon>
    </lineage>
</organism>
<accession>L1JER1</accession>
<dbReference type="RefSeq" id="XP_005833752.1">
    <property type="nucleotide sequence ID" value="XM_005833695.1"/>
</dbReference>
<sequence>MALPIENGSKSAWRYHANTIQRHEKCYQMQGRNIFSGMMDPRTVNKTLEGTCKCNVGHGAAVTQGAKERIEECFADIVSLVPQ</sequence>
<dbReference type="KEGG" id="gtt:GUITHDRAFT_152321"/>
<dbReference type="EMBL" id="JH992993">
    <property type="protein sequence ID" value="EKX46772.1"/>
    <property type="molecule type" value="Genomic_DNA"/>
</dbReference>
<dbReference type="HOGENOM" id="CLU_2547382_0_0_1"/>
<dbReference type="PaxDb" id="55529-EKX46772"/>
<dbReference type="EnsemblProtists" id="EKX46772">
    <property type="protein sequence ID" value="EKX46772"/>
    <property type="gene ID" value="GUITHDRAFT_152321"/>
</dbReference>
<reference evidence="1 3" key="1">
    <citation type="journal article" date="2012" name="Nature">
        <title>Algal genomes reveal evolutionary mosaicism and the fate of nucleomorphs.</title>
        <authorList>
            <consortium name="DOE Joint Genome Institute"/>
            <person name="Curtis B.A."/>
            <person name="Tanifuji G."/>
            <person name="Burki F."/>
            <person name="Gruber A."/>
            <person name="Irimia M."/>
            <person name="Maruyama S."/>
            <person name="Arias M.C."/>
            <person name="Ball S.G."/>
            <person name="Gile G.H."/>
            <person name="Hirakawa Y."/>
            <person name="Hopkins J.F."/>
            <person name="Kuo A."/>
            <person name="Rensing S.A."/>
            <person name="Schmutz J."/>
            <person name="Symeonidi A."/>
            <person name="Elias M."/>
            <person name="Eveleigh R.J."/>
            <person name="Herman E.K."/>
            <person name="Klute M.J."/>
            <person name="Nakayama T."/>
            <person name="Obornik M."/>
            <person name="Reyes-Prieto A."/>
            <person name="Armbrust E.V."/>
            <person name="Aves S.J."/>
            <person name="Beiko R.G."/>
            <person name="Coutinho P."/>
            <person name="Dacks J.B."/>
            <person name="Durnford D.G."/>
            <person name="Fast N.M."/>
            <person name="Green B.R."/>
            <person name="Grisdale C.J."/>
            <person name="Hempel F."/>
            <person name="Henrissat B."/>
            <person name="Hoppner M.P."/>
            <person name="Ishida K."/>
            <person name="Kim E."/>
            <person name="Koreny L."/>
            <person name="Kroth P.G."/>
            <person name="Liu Y."/>
            <person name="Malik S.B."/>
            <person name="Maier U.G."/>
            <person name="McRose D."/>
            <person name="Mock T."/>
            <person name="Neilson J.A."/>
            <person name="Onodera N.T."/>
            <person name="Poole A.M."/>
            <person name="Pritham E.J."/>
            <person name="Richards T.A."/>
            <person name="Rocap G."/>
            <person name="Roy S.W."/>
            <person name="Sarai C."/>
            <person name="Schaack S."/>
            <person name="Shirato S."/>
            <person name="Slamovits C.H."/>
            <person name="Spencer D.F."/>
            <person name="Suzuki S."/>
            <person name="Worden A.Z."/>
            <person name="Zauner S."/>
            <person name="Barry K."/>
            <person name="Bell C."/>
            <person name="Bharti A.K."/>
            <person name="Crow J.A."/>
            <person name="Grimwood J."/>
            <person name="Kramer R."/>
            <person name="Lindquist E."/>
            <person name="Lucas S."/>
            <person name="Salamov A."/>
            <person name="McFadden G.I."/>
            <person name="Lane C.E."/>
            <person name="Keeling P.J."/>
            <person name="Gray M.W."/>
            <person name="Grigoriev I.V."/>
            <person name="Archibald J.M."/>
        </authorList>
    </citation>
    <scope>NUCLEOTIDE SEQUENCE</scope>
    <source>
        <strain evidence="1 3">CCMP2712</strain>
    </source>
</reference>
<dbReference type="Proteomes" id="UP000011087">
    <property type="component" value="Unassembled WGS sequence"/>
</dbReference>
<keyword evidence="3" id="KW-1185">Reference proteome</keyword>
<reference evidence="2" key="3">
    <citation type="submission" date="2015-06" db="UniProtKB">
        <authorList>
            <consortium name="EnsemblProtists"/>
        </authorList>
    </citation>
    <scope>IDENTIFICATION</scope>
</reference>
<evidence type="ECO:0000313" key="3">
    <source>
        <dbReference type="Proteomes" id="UP000011087"/>
    </source>
</evidence>
<evidence type="ECO:0000313" key="2">
    <source>
        <dbReference type="EnsemblProtists" id="EKX46772"/>
    </source>
</evidence>
<dbReference type="AlphaFoldDB" id="L1JER1"/>
<protein>
    <submittedName>
        <fullName evidence="1 2">Uncharacterized protein</fullName>
    </submittedName>
</protein>
<proteinExistence type="predicted"/>
<gene>
    <name evidence="1" type="ORF">GUITHDRAFT_152321</name>
</gene>
<dbReference type="GeneID" id="17303360"/>